<organism evidence="2 3">
    <name type="scientific">Streptomyces yunnanensis</name>
    <dbReference type="NCBI Taxonomy" id="156453"/>
    <lineage>
        <taxon>Bacteria</taxon>
        <taxon>Bacillati</taxon>
        <taxon>Actinomycetota</taxon>
        <taxon>Actinomycetes</taxon>
        <taxon>Kitasatosporales</taxon>
        <taxon>Streptomycetaceae</taxon>
        <taxon>Streptomyces</taxon>
    </lineage>
</organism>
<sequence length="68" mass="7171">MKSLGVLAAAVHVLDPVERIPVVLFAGEQVTDPAVAEQITNPRCWEGGQLPPSQELAPSKSARKAKPA</sequence>
<dbReference type="EMBL" id="FRBK01000019">
    <property type="protein sequence ID" value="SHN07423.1"/>
    <property type="molecule type" value="Genomic_DNA"/>
</dbReference>
<dbReference type="AlphaFoldDB" id="A0A9X8N5J8"/>
<name>A0A9X8N5J8_9ACTN</name>
<evidence type="ECO:0000313" key="3">
    <source>
        <dbReference type="Proteomes" id="UP000184388"/>
    </source>
</evidence>
<proteinExistence type="predicted"/>
<accession>A0A9X8N5J8</accession>
<evidence type="ECO:0000313" key="2">
    <source>
        <dbReference type="EMBL" id="SHN07423.1"/>
    </source>
</evidence>
<dbReference type="Proteomes" id="UP000184388">
    <property type="component" value="Unassembled WGS sequence"/>
</dbReference>
<evidence type="ECO:0000256" key="1">
    <source>
        <dbReference type="SAM" id="MobiDB-lite"/>
    </source>
</evidence>
<reference evidence="3" key="1">
    <citation type="submission" date="2016-11" db="EMBL/GenBank/DDBJ databases">
        <authorList>
            <person name="Jaros S."/>
            <person name="Januszkiewicz K."/>
            <person name="Wedrychowicz H."/>
        </authorList>
    </citation>
    <scope>NUCLEOTIDE SEQUENCE [LARGE SCALE GENOMIC DNA]</scope>
    <source>
        <strain evidence="3">CGMCC 4.3555</strain>
    </source>
</reference>
<gene>
    <name evidence="2" type="ORF">SAMN05216268_11918</name>
</gene>
<protein>
    <submittedName>
        <fullName evidence="2">Uncharacterized protein</fullName>
    </submittedName>
</protein>
<dbReference type="RefSeq" id="WP_167390844.1">
    <property type="nucleotide sequence ID" value="NZ_FRBK01000019.1"/>
</dbReference>
<comment type="caution">
    <text evidence="2">The sequence shown here is derived from an EMBL/GenBank/DDBJ whole genome shotgun (WGS) entry which is preliminary data.</text>
</comment>
<feature type="region of interest" description="Disordered" evidence="1">
    <location>
        <begin position="43"/>
        <end position="68"/>
    </location>
</feature>